<dbReference type="FunFam" id="1.10.3380.30:FF:000007">
    <property type="entry name" value="DExH-box ATP-dependent RNA helicase DExH15 chloroplastic"/>
    <property type="match status" value="1"/>
</dbReference>
<dbReference type="Pfam" id="PF25446">
    <property type="entry name" value="SH3_ISE2"/>
    <property type="match status" value="1"/>
</dbReference>
<dbReference type="GO" id="GO:0004386">
    <property type="term" value="F:helicase activity"/>
    <property type="evidence" value="ECO:0007669"/>
    <property type="project" value="UniProtKB-KW"/>
</dbReference>
<keyword evidence="2" id="KW-0347">Helicase</keyword>
<reference evidence="2" key="1">
    <citation type="submission" date="2015-07" db="EMBL/GenBank/DDBJ databases">
        <title>Transcriptome Assembly of Anthurium amnicola.</title>
        <authorList>
            <person name="Suzuki J."/>
        </authorList>
    </citation>
    <scope>NUCLEOTIDE SEQUENCE</scope>
</reference>
<evidence type="ECO:0000259" key="1">
    <source>
        <dbReference type="SMART" id="SM01142"/>
    </source>
</evidence>
<dbReference type="Gene3D" id="1.10.3380.30">
    <property type="match status" value="1"/>
</dbReference>
<dbReference type="EMBL" id="GDJX01003874">
    <property type="protein sequence ID" value="JAT64062.1"/>
    <property type="molecule type" value="Transcribed_RNA"/>
</dbReference>
<keyword evidence="2" id="KW-0067">ATP-binding</keyword>
<dbReference type="Pfam" id="PF08148">
    <property type="entry name" value="DSHCT"/>
    <property type="match status" value="1"/>
</dbReference>
<gene>
    <name evidence="2" type="primary">ISE2_1</name>
    <name evidence="2" type="ORF">g.71415</name>
</gene>
<dbReference type="InterPro" id="IPR057416">
    <property type="entry name" value="SH3_ISE2"/>
</dbReference>
<keyword evidence="2" id="KW-0378">Hydrolase</keyword>
<feature type="domain" description="ATP-dependent RNA helicase Ski2/MTR4 C-terminal" evidence="1">
    <location>
        <begin position="221"/>
        <end position="395"/>
    </location>
</feature>
<dbReference type="SMART" id="SM01142">
    <property type="entry name" value="DSHCT"/>
    <property type="match status" value="1"/>
</dbReference>
<name>A0A1D1ZB32_9ARAE</name>
<evidence type="ECO:0000313" key="2">
    <source>
        <dbReference type="EMBL" id="JAT64062.1"/>
    </source>
</evidence>
<dbReference type="AlphaFoldDB" id="A0A1D1ZB32"/>
<dbReference type="InterPro" id="IPR012961">
    <property type="entry name" value="Ski2/MTR4_C"/>
</dbReference>
<protein>
    <submittedName>
        <fullName evidence="2">DEAD-box ATP-dependent RNA helicase ISE2, chloroplastic</fullName>
    </submittedName>
</protein>
<proteinExistence type="predicted"/>
<sequence>MSNPNQKTKKLSLDTLSMTTVGSNQVFGDKTVDTCPSCYVALGSDNIWYLSTEKWIKMVYKSGFPNVSLTEGDALPRDTLKELLLKENMQWEKLADSDFGPLWCMEGSLDTWSWSLNVPVLSSLSEDDEMRQWSQAYQSAVECYREQRSKVSRLKKKISSTKGFKEFKKIIDLANFTKEKIERLEARSSRLVRRIEQIEPSGWKEFLQISNAVQEARALDINSHVIFPLGETAAAIRGENELWFAMVLRNKLLGVLKPAQLAAICGSLVSEGIKIRPWKSNCYIYEPSTIVNDVIGHLEEQRIPLLHLQDKHGVQIPCELDAQFSGMVEAWASGLTWREIMMDSAMDDGDLARLLRRTIDLLAQIPRLPDIDPQVQNNAMIASNVMDRPPISDLGG</sequence>
<accession>A0A1D1ZB32</accession>
<organism evidence="2">
    <name type="scientific">Anthurium amnicola</name>
    <dbReference type="NCBI Taxonomy" id="1678845"/>
    <lineage>
        <taxon>Eukaryota</taxon>
        <taxon>Viridiplantae</taxon>
        <taxon>Streptophyta</taxon>
        <taxon>Embryophyta</taxon>
        <taxon>Tracheophyta</taxon>
        <taxon>Spermatophyta</taxon>
        <taxon>Magnoliopsida</taxon>
        <taxon>Liliopsida</taxon>
        <taxon>Araceae</taxon>
        <taxon>Pothoideae</taxon>
        <taxon>Potheae</taxon>
        <taxon>Anthurium</taxon>
    </lineage>
</organism>
<keyword evidence="2" id="KW-0547">Nucleotide-binding</keyword>